<proteinExistence type="predicted"/>
<dbReference type="OrthoDB" id="9866322at2"/>
<keyword evidence="2" id="KW-1185">Reference proteome</keyword>
<evidence type="ECO:0000313" key="2">
    <source>
        <dbReference type="Proteomes" id="UP000286931"/>
    </source>
</evidence>
<organism evidence="1 2">
    <name type="scientific">Embleya hyalina</name>
    <dbReference type="NCBI Taxonomy" id="516124"/>
    <lineage>
        <taxon>Bacteria</taxon>
        <taxon>Bacillati</taxon>
        <taxon>Actinomycetota</taxon>
        <taxon>Actinomycetes</taxon>
        <taxon>Kitasatosporales</taxon>
        <taxon>Streptomycetaceae</taxon>
        <taxon>Embleya</taxon>
    </lineage>
</organism>
<dbReference type="Proteomes" id="UP000286931">
    <property type="component" value="Unassembled WGS sequence"/>
</dbReference>
<reference evidence="1 2" key="1">
    <citation type="submission" date="2018-12" db="EMBL/GenBank/DDBJ databases">
        <title>Draft genome sequence of Embleya hyalina NBRC 13850T.</title>
        <authorList>
            <person name="Komaki H."/>
            <person name="Hosoyama A."/>
            <person name="Kimura A."/>
            <person name="Ichikawa N."/>
            <person name="Tamura T."/>
        </authorList>
    </citation>
    <scope>NUCLEOTIDE SEQUENCE [LARGE SCALE GENOMIC DNA]</scope>
    <source>
        <strain evidence="1 2">NBRC 13850</strain>
    </source>
</reference>
<dbReference type="RefSeq" id="WP_126634772.1">
    <property type="nucleotide sequence ID" value="NZ_BIFH01000013.1"/>
</dbReference>
<dbReference type="EMBL" id="BIFH01000013">
    <property type="protein sequence ID" value="GCD92396.1"/>
    <property type="molecule type" value="Genomic_DNA"/>
</dbReference>
<evidence type="ECO:0000313" key="1">
    <source>
        <dbReference type="EMBL" id="GCD92396.1"/>
    </source>
</evidence>
<dbReference type="AlphaFoldDB" id="A0A401YCU5"/>
<gene>
    <name evidence="1" type="ORF">EHYA_00034</name>
</gene>
<comment type="caution">
    <text evidence="1">The sequence shown here is derived from an EMBL/GenBank/DDBJ whole genome shotgun (WGS) entry which is preliminary data.</text>
</comment>
<accession>A0A401YCU5</accession>
<protein>
    <submittedName>
        <fullName evidence="1">Uncharacterized protein</fullName>
    </submittedName>
</protein>
<sequence>MISREQAVACLRVLGVEVPEPADDPDPMSRPMALGLLLFLIEAAAAGDVDRLDQEVLRSGYQSGARSAAADHPRADDAWVTTFVWTRAIEDRLRRTALDLADTAVPTQEGVWGAAPAITHGLDAVLALLASTSPPDPHALGQAEVVEIVRGSLRSADAHLVAARAQIEKGRAAIRELGYEP</sequence>
<name>A0A401YCU5_9ACTN</name>